<dbReference type="Proteomes" id="UP000017840">
    <property type="component" value="Unassembled WGS sequence"/>
</dbReference>
<dbReference type="InterPro" id="IPR005467">
    <property type="entry name" value="His_kinase_dom"/>
</dbReference>
<dbReference type="InterPro" id="IPR050980">
    <property type="entry name" value="2C_sensor_his_kinase"/>
</dbReference>
<dbReference type="PRINTS" id="PR00344">
    <property type="entry name" value="BCTRLSENSOR"/>
</dbReference>
<dbReference type="EMBL" id="ASGZ01000002">
    <property type="protein sequence ID" value="ESP89966.1"/>
    <property type="molecule type" value="Genomic_DNA"/>
</dbReference>
<dbReference type="GO" id="GO:0005524">
    <property type="term" value="F:ATP binding"/>
    <property type="evidence" value="ECO:0007669"/>
    <property type="project" value="UniProtKB-KW"/>
</dbReference>
<evidence type="ECO:0000313" key="8">
    <source>
        <dbReference type="EMBL" id="ESP89966.1"/>
    </source>
</evidence>
<gene>
    <name evidence="8" type="ORF">K933_00347</name>
</gene>
<evidence type="ECO:0000256" key="1">
    <source>
        <dbReference type="ARBA" id="ARBA00000085"/>
    </source>
</evidence>
<dbReference type="SMART" id="SM00387">
    <property type="entry name" value="HATPase_c"/>
    <property type="match status" value="1"/>
</dbReference>
<keyword evidence="3" id="KW-0808">Transferase</keyword>
<dbReference type="AlphaFoldDB" id="V4GXT0"/>
<dbReference type="InterPro" id="IPR036890">
    <property type="entry name" value="HATPase_C_sf"/>
</dbReference>
<sequence length="116" mass="12380">MTANGMLGSVFRNLLNNAVQHNDADDPLVVVDVGLDGDRVTVRVADNGPGVPDDRKMEVFGKNEKGIDSSGTGVGLYLVHTLVSEYGGSVRIEDNDPRGAVFVVRLRRAGRGADEE</sequence>
<proteinExistence type="predicted"/>
<evidence type="ECO:0000256" key="5">
    <source>
        <dbReference type="ARBA" id="ARBA00022777"/>
    </source>
</evidence>
<name>V4GXT0_9EURY</name>
<dbReference type="PANTHER" id="PTHR44936:SF10">
    <property type="entry name" value="SENSOR PROTEIN RSTB"/>
    <property type="match status" value="1"/>
</dbReference>
<dbReference type="PROSITE" id="PS50109">
    <property type="entry name" value="HIS_KIN"/>
    <property type="match status" value="1"/>
</dbReference>
<reference evidence="8 9" key="1">
    <citation type="journal article" date="2013" name="Genome Announc.">
        <title>Draft Genome Sequence of 'Candidatus Halobonum tyrrellensis' Strain G22, Isolated from the Hypersaline Waters of Lake Tyrrell, Australia.</title>
        <authorList>
            <person name="Ugalde J.A."/>
            <person name="Narasingarao P."/>
            <person name="Kuo S."/>
            <person name="Podell S."/>
            <person name="Allen E.E."/>
        </authorList>
    </citation>
    <scope>NUCLEOTIDE SEQUENCE [LARGE SCALE GENOMIC DNA]</scope>
    <source>
        <strain evidence="8 9">G22</strain>
    </source>
</reference>
<keyword evidence="9" id="KW-1185">Reference proteome</keyword>
<keyword evidence="5 8" id="KW-0418">Kinase</keyword>
<evidence type="ECO:0000313" key="9">
    <source>
        <dbReference type="Proteomes" id="UP000017840"/>
    </source>
</evidence>
<dbReference type="SUPFAM" id="SSF55874">
    <property type="entry name" value="ATPase domain of HSP90 chaperone/DNA topoisomerase II/histidine kinase"/>
    <property type="match status" value="1"/>
</dbReference>
<protein>
    <recommendedName>
        <fullName evidence="2">histidine kinase</fullName>
        <ecNumber evidence="2">2.7.13.3</ecNumber>
    </recommendedName>
</protein>
<dbReference type="eggNOG" id="arCOG02327">
    <property type="taxonomic scope" value="Archaea"/>
</dbReference>
<organism evidence="8 9">
    <name type="scientific">Candidatus Halobonum tyrrellensis G22</name>
    <dbReference type="NCBI Taxonomy" id="1324957"/>
    <lineage>
        <taxon>Archaea</taxon>
        <taxon>Methanobacteriati</taxon>
        <taxon>Methanobacteriota</taxon>
        <taxon>Stenosarchaea group</taxon>
        <taxon>Halobacteria</taxon>
        <taxon>Halobacteriales</taxon>
        <taxon>Haloferacaceae</taxon>
        <taxon>Candidatus Halobonum</taxon>
    </lineage>
</organism>
<evidence type="ECO:0000256" key="4">
    <source>
        <dbReference type="ARBA" id="ARBA00022741"/>
    </source>
</evidence>
<comment type="catalytic activity">
    <reaction evidence="1">
        <text>ATP + protein L-histidine = ADP + protein N-phospho-L-histidine.</text>
        <dbReference type="EC" id="2.7.13.3"/>
    </reaction>
</comment>
<dbReference type="Pfam" id="PF02518">
    <property type="entry name" value="HATPase_c"/>
    <property type="match status" value="1"/>
</dbReference>
<evidence type="ECO:0000256" key="6">
    <source>
        <dbReference type="ARBA" id="ARBA00022840"/>
    </source>
</evidence>
<evidence type="ECO:0000256" key="2">
    <source>
        <dbReference type="ARBA" id="ARBA00012438"/>
    </source>
</evidence>
<dbReference type="EC" id="2.7.13.3" evidence="2"/>
<dbReference type="PATRIC" id="fig|1324957.4.peg.71"/>
<keyword evidence="6" id="KW-0067">ATP-binding</keyword>
<dbReference type="InterPro" id="IPR004358">
    <property type="entry name" value="Sig_transdc_His_kin-like_C"/>
</dbReference>
<dbReference type="GO" id="GO:0004673">
    <property type="term" value="F:protein histidine kinase activity"/>
    <property type="evidence" value="ECO:0007669"/>
    <property type="project" value="UniProtKB-EC"/>
</dbReference>
<dbReference type="PANTHER" id="PTHR44936">
    <property type="entry name" value="SENSOR PROTEIN CREC"/>
    <property type="match status" value="1"/>
</dbReference>
<dbReference type="Gene3D" id="3.30.565.10">
    <property type="entry name" value="Histidine kinase-like ATPase, C-terminal domain"/>
    <property type="match status" value="1"/>
</dbReference>
<dbReference type="InterPro" id="IPR003594">
    <property type="entry name" value="HATPase_dom"/>
</dbReference>
<comment type="caution">
    <text evidence="8">The sequence shown here is derived from an EMBL/GenBank/DDBJ whole genome shotgun (WGS) entry which is preliminary data.</text>
</comment>
<dbReference type="STRING" id="1324957.K933_00347"/>
<evidence type="ECO:0000259" key="7">
    <source>
        <dbReference type="PROSITE" id="PS50109"/>
    </source>
</evidence>
<keyword evidence="4" id="KW-0547">Nucleotide-binding</keyword>
<accession>V4GXT0</accession>
<evidence type="ECO:0000256" key="3">
    <source>
        <dbReference type="ARBA" id="ARBA00022679"/>
    </source>
</evidence>
<feature type="domain" description="Histidine kinase" evidence="7">
    <location>
        <begin position="1"/>
        <end position="110"/>
    </location>
</feature>